<evidence type="ECO:0000313" key="7">
    <source>
        <dbReference type="EMBL" id="SMP79527.1"/>
    </source>
</evidence>
<sequence length="26" mass="2921">EVGLLVVAQNTLTLWLLVNRTKTKPI</sequence>
<evidence type="ECO:0000313" key="1">
    <source>
        <dbReference type="EMBL" id="SMP68104.1"/>
    </source>
</evidence>
<accession>A0ABY1QSC1</accession>
<dbReference type="EMBL" id="FXUG01000016">
    <property type="protein sequence ID" value="SMP73037.1"/>
    <property type="molecule type" value="Genomic_DNA"/>
</dbReference>
<evidence type="ECO:0000313" key="4">
    <source>
        <dbReference type="EMBL" id="SMP76137.1"/>
    </source>
</evidence>
<keyword evidence="8" id="KW-1185">Reference proteome</keyword>
<dbReference type="EMBL" id="FXUG01000011">
    <property type="protein sequence ID" value="SMP68104.1"/>
    <property type="molecule type" value="Genomic_DNA"/>
</dbReference>
<gene>
    <name evidence="1" type="ORF">SAMN06265222_1111</name>
    <name evidence="2" type="ORF">SAMN06265222_1131</name>
    <name evidence="3" type="ORF">SAMN06265222_1161</name>
    <name evidence="4" type="ORF">SAMN06265222_12096</name>
    <name evidence="5" type="ORF">SAMN06265222_1231</name>
    <name evidence="6" type="ORF">SAMN06265222_1291</name>
    <name evidence="7" type="ORF">SAMN06265222_1331</name>
</gene>
<evidence type="ECO:0000313" key="6">
    <source>
        <dbReference type="EMBL" id="SMP79004.1"/>
    </source>
</evidence>
<proteinExistence type="predicted"/>
<evidence type="ECO:0000313" key="2">
    <source>
        <dbReference type="EMBL" id="SMP70194.1"/>
    </source>
</evidence>
<evidence type="ECO:0000313" key="3">
    <source>
        <dbReference type="EMBL" id="SMP73037.1"/>
    </source>
</evidence>
<dbReference type="EMBL" id="FXUG01000023">
    <property type="protein sequence ID" value="SMP77330.1"/>
    <property type="molecule type" value="Genomic_DNA"/>
</dbReference>
<comment type="caution">
    <text evidence="6">The sequence shown here is derived from an EMBL/GenBank/DDBJ whole genome shotgun (WGS) entry which is preliminary data.</text>
</comment>
<dbReference type="EMBL" id="FXUG01000029">
    <property type="protein sequence ID" value="SMP79004.1"/>
    <property type="molecule type" value="Genomic_DNA"/>
</dbReference>
<name>A0ABY1QSC1_9BACT</name>
<dbReference type="EMBL" id="FXUG01000020">
    <property type="protein sequence ID" value="SMP76137.1"/>
    <property type="molecule type" value="Genomic_DNA"/>
</dbReference>
<organism evidence="6 8">
    <name type="scientific">Neorhodopirellula lusitana</name>
    <dbReference type="NCBI Taxonomy" id="445327"/>
    <lineage>
        <taxon>Bacteria</taxon>
        <taxon>Pseudomonadati</taxon>
        <taxon>Planctomycetota</taxon>
        <taxon>Planctomycetia</taxon>
        <taxon>Pirellulales</taxon>
        <taxon>Pirellulaceae</taxon>
        <taxon>Neorhodopirellula</taxon>
    </lineage>
</organism>
<protein>
    <submittedName>
        <fullName evidence="6">Uncharacterized protein</fullName>
    </submittedName>
</protein>
<dbReference type="EMBL" id="FXUG01000033">
    <property type="protein sequence ID" value="SMP79527.1"/>
    <property type="molecule type" value="Genomic_DNA"/>
</dbReference>
<evidence type="ECO:0000313" key="8">
    <source>
        <dbReference type="Proteomes" id="UP001158067"/>
    </source>
</evidence>
<reference evidence="6 8" key="1">
    <citation type="submission" date="2017-05" db="EMBL/GenBank/DDBJ databases">
        <authorList>
            <person name="Varghese N."/>
            <person name="Submissions S."/>
        </authorList>
    </citation>
    <scope>NUCLEOTIDE SEQUENCE [LARGE SCALE GENOMIC DNA]</scope>
    <source>
        <strain evidence="6 8">DSM 25457</strain>
    </source>
</reference>
<dbReference type="EMBL" id="FXUG01000013">
    <property type="protein sequence ID" value="SMP70194.1"/>
    <property type="molecule type" value="Genomic_DNA"/>
</dbReference>
<dbReference type="Proteomes" id="UP001158067">
    <property type="component" value="Unassembled WGS sequence"/>
</dbReference>
<feature type="non-terminal residue" evidence="6">
    <location>
        <position position="1"/>
    </location>
</feature>
<evidence type="ECO:0000313" key="5">
    <source>
        <dbReference type="EMBL" id="SMP77330.1"/>
    </source>
</evidence>